<keyword evidence="1 5" id="KW-0547">Nucleotide-binding</keyword>
<reference evidence="8 9" key="1">
    <citation type="submission" date="2020-05" db="EMBL/GenBank/DDBJ databases">
        <title>MicrobeNet Type strains.</title>
        <authorList>
            <person name="Nicholson A.C."/>
        </authorList>
    </citation>
    <scope>NUCLEOTIDE SEQUENCE [LARGE SCALE GENOMIC DNA]</scope>
    <source>
        <strain evidence="8 9">JCM 14547</strain>
    </source>
</reference>
<dbReference type="GO" id="GO:0016787">
    <property type="term" value="F:hydrolase activity"/>
    <property type="evidence" value="ECO:0007669"/>
    <property type="project" value="UniProtKB-UniRule"/>
</dbReference>
<keyword evidence="9" id="KW-1185">Reference proteome</keyword>
<evidence type="ECO:0000256" key="2">
    <source>
        <dbReference type="ARBA" id="ARBA00022801"/>
    </source>
</evidence>
<sequence length="438" mass="45896">PTLLPWQGRRPRVPDALEVARLLRRHPPTPEQRAVVEAAPEPLLVVAGAGSGKTETMAARVVQLVVSGAVAPDRVLGLTFTRKAAGELAERVRLRLRALRAALDAAGDASAPVVPDGEPVVATYHSYAAGVLAEHGLRVGVEPGARVLGEAAAWQLASEVVERWTGDLPGVDSAVSTVVQGVLSLAAESAEHLVEPDELDDALGEVLERVGRLPKDEAGGAPARPTPSSPLGKAIGALRARRALVPLLHAYAERKAAAEALDFGDQVRLAALAAARAPAVGAAERARYGVVLLDEYQDTSHAQLELLRSLFGGGHPVTAVGDPHQSIYGFRGASAGALERFPEHFPRAGGAPTRVLHLSTSWRNDRAVLVAANAVSAPLRDGGAAVPPLGARPGSGEGEVRVRWSGTAARRPSRTPRRPALPRGHYRPGPRRARARPA</sequence>
<evidence type="ECO:0000313" key="8">
    <source>
        <dbReference type="EMBL" id="NNH24817.1"/>
    </source>
</evidence>
<dbReference type="Gene3D" id="1.10.10.160">
    <property type="match status" value="1"/>
</dbReference>
<gene>
    <name evidence="8" type="ORF">HLB09_17315</name>
</gene>
<dbReference type="InterPro" id="IPR013986">
    <property type="entry name" value="DExx_box_DNA_helicase_dom_sf"/>
</dbReference>
<dbReference type="PROSITE" id="PS51198">
    <property type="entry name" value="UVRD_HELICASE_ATP_BIND"/>
    <property type="match status" value="1"/>
</dbReference>
<dbReference type="Proteomes" id="UP000555552">
    <property type="component" value="Unassembled WGS sequence"/>
</dbReference>
<dbReference type="AlphaFoldDB" id="A0A849BV61"/>
<dbReference type="Pfam" id="PF00580">
    <property type="entry name" value="UvrD-helicase"/>
    <property type="match status" value="1"/>
</dbReference>
<evidence type="ECO:0000256" key="3">
    <source>
        <dbReference type="ARBA" id="ARBA00022806"/>
    </source>
</evidence>
<dbReference type="GO" id="GO:0043138">
    <property type="term" value="F:3'-5' DNA helicase activity"/>
    <property type="evidence" value="ECO:0007669"/>
    <property type="project" value="TreeGrafter"/>
</dbReference>
<dbReference type="InterPro" id="IPR000212">
    <property type="entry name" value="DNA_helicase_UvrD/REP"/>
</dbReference>
<keyword evidence="2 5" id="KW-0378">Hydrolase</keyword>
<dbReference type="GO" id="GO:0005524">
    <property type="term" value="F:ATP binding"/>
    <property type="evidence" value="ECO:0007669"/>
    <property type="project" value="UniProtKB-UniRule"/>
</dbReference>
<dbReference type="GO" id="GO:0005829">
    <property type="term" value="C:cytosol"/>
    <property type="evidence" value="ECO:0007669"/>
    <property type="project" value="TreeGrafter"/>
</dbReference>
<evidence type="ECO:0000313" key="9">
    <source>
        <dbReference type="Proteomes" id="UP000555552"/>
    </source>
</evidence>
<feature type="non-terminal residue" evidence="8">
    <location>
        <position position="1"/>
    </location>
</feature>
<name>A0A849BV61_9ACTN</name>
<dbReference type="GO" id="GO:0000725">
    <property type="term" value="P:recombinational repair"/>
    <property type="evidence" value="ECO:0007669"/>
    <property type="project" value="TreeGrafter"/>
</dbReference>
<protein>
    <submittedName>
        <fullName evidence="8">ATP-dependent helicase</fullName>
    </submittedName>
</protein>
<evidence type="ECO:0000256" key="6">
    <source>
        <dbReference type="SAM" id="MobiDB-lite"/>
    </source>
</evidence>
<feature type="binding site" evidence="5">
    <location>
        <begin position="47"/>
        <end position="54"/>
    </location>
    <ligand>
        <name>ATP</name>
        <dbReference type="ChEBI" id="CHEBI:30616"/>
    </ligand>
</feature>
<accession>A0A849BV61</accession>
<proteinExistence type="predicted"/>
<dbReference type="GO" id="GO:0033202">
    <property type="term" value="C:DNA helicase complex"/>
    <property type="evidence" value="ECO:0007669"/>
    <property type="project" value="TreeGrafter"/>
</dbReference>
<evidence type="ECO:0000256" key="1">
    <source>
        <dbReference type="ARBA" id="ARBA00022741"/>
    </source>
</evidence>
<feature type="region of interest" description="Disordered" evidence="6">
    <location>
        <begin position="386"/>
        <end position="438"/>
    </location>
</feature>
<keyword evidence="4 5" id="KW-0067">ATP-binding</keyword>
<feature type="domain" description="UvrD-like helicase ATP-binding" evidence="7">
    <location>
        <begin position="26"/>
        <end position="365"/>
    </location>
</feature>
<dbReference type="SUPFAM" id="SSF52540">
    <property type="entry name" value="P-loop containing nucleoside triphosphate hydrolases"/>
    <property type="match status" value="1"/>
</dbReference>
<dbReference type="PANTHER" id="PTHR11070:SF55">
    <property type="entry name" value="DNA 3'-5' HELICASE"/>
    <property type="match status" value="1"/>
</dbReference>
<dbReference type="PANTHER" id="PTHR11070">
    <property type="entry name" value="UVRD / RECB / PCRA DNA HELICASE FAMILY MEMBER"/>
    <property type="match status" value="1"/>
</dbReference>
<dbReference type="InterPro" id="IPR014016">
    <property type="entry name" value="UvrD-like_ATP-bd"/>
</dbReference>
<keyword evidence="3 5" id="KW-0347">Helicase</keyword>
<dbReference type="Gene3D" id="3.40.50.300">
    <property type="entry name" value="P-loop containing nucleotide triphosphate hydrolases"/>
    <property type="match status" value="1"/>
</dbReference>
<evidence type="ECO:0000256" key="4">
    <source>
        <dbReference type="ARBA" id="ARBA00022840"/>
    </source>
</evidence>
<comment type="caution">
    <text evidence="8">The sequence shown here is derived from an EMBL/GenBank/DDBJ whole genome shotgun (WGS) entry which is preliminary data.</text>
</comment>
<evidence type="ECO:0000256" key="5">
    <source>
        <dbReference type="PROSITE-ProRule" id="PRU00560"/>
    </source>
</evidence>
<organism evidence="8 9">
    <name type="scientific">Pseudokineococcus marinus</name>
    <dbReference type="NCBI Taxonomy" id="351215"/>
    <lineage>
        <taxon>Bacteria</taxon>
        <taxon>Bacillati</taxon>
        <taxon>Actinomycetota</taxon>
        <taxon>Actinomycetes</taxon>
        <taxon>Kineosporiales</taxon>
        <taxon>Kineosporiaceae</taxon>
        <taxon>Pseudokineococcus</taxon>
    </lineage>
</organism>
<evidence type="ECO:0000259" key="7">
    <source>
        <dbReference type="PROSITE" id="PS51198"/>
    </source>
</evidence>
<dbReference type="InterPro" id="IPR027417">
    <property type="entry name" value="P-loop_NTPase"/>
</dbReference>
<dbReference type="EMBL" id="JABEMA010000533">
    <property type="protein sequence ID" value="NNH24817.1"/>
    <property type="molecule type" value="Genomic_DNA"/>
</dbReference>
<feature type="non-terminal residue" evidence="8">
    <location>
        <position position="438"/>
    </location>
</feature>
<dbReference type="GO" id="GO:0003677">
    <property type="term" value="F:DNA binding"/>
    <property type="evidence" value="ECO:0007669"/>
    <property type="project" value="InterPro"/>
</dbReference>
<feature type="compositionally biased region" description="Basic residues" evidence="6">
    <location>
        <begin position="424"/>
        <end position="438"/>
    </location>
</feature>
<dbReference type="CDD" id="cd17932">
    <property type="entry name" value="DEXQc_UvrD"/>
    <property type="match status" value="1"/>
</dbReference>